<evidence type="ECO:0000313" key="3">
    <source>
        <dbReference type="Proteomes" id="UP000233551"/>
    </source>
</evidence>
<evidence type="ECO:0000313" key="2">
    <source>
        <dbReference type="EMBL" id="PKI66437.1"/>
    </source>
</evidence>
<gene>
    <name evidence="2" type="ORF">CRG98_013239</name>
</gene>
<accession>A0A2I0KD39</accession>
<keyword evidence="3" id="KW-1185">Reference proteome</keyword>
<comment type="caution">
    <text evidence="2">The sequence shown here is derived from an EMBL/GenBank/DDBJ whole genome shotgun (WGS) entry which is preliminary data.</text>
</comment>
<reference evidence="2 3" key="1">
    <citation type="submission" date="2017-11" db="EMBL/GenBank/DDBJ databases">
        <title>De-novo sequencing of pomegranate (Punica granatum L.) genome.</title>
        <authorList>
            <person name="Akparov Z."/>
            <person name="Amiraslanov A."/>
            <person name="Hajiyeva S."/>
            <person name="Abbasov M."/>
            <person name="Kaur K."/>
            <person name="Hamwieh A."/>
            <person name="Solovyev V."/>
            <person name="Salamov A."/>
            <person name="Braich B."/>
            <person name="Kosarev P."/>
            <person name="Mahmoud A."/>
            <person name="Hajiyev E."/>
            <person name="Babayeva S."/>
            <person name="Izzatullayeva V."/>
            <person name="Mammadov A."/>
            <person name="Mammadov A."/>
            <person name="Sharifova S."/>
            <person name="Ojaghi J."/>
            <person name="Eynullazada K."/>
            <person name="Bayramov B."/>
            <person name="Abdulazimova A."/>
            <person name="Shahmuradov I."/>
        </authorList>
    </citation>
    <scope>NUCLEOTIDE SEQUENCE [LARGE SCALE GENOMIC DNA]</scope>
    <source>
        <strain evidence="3">cv. AG2017</strain>
        <tissue evidence="2">Leaf</tissue>
    </source>
</reference>
<dbReference type="Proteomes" id="UP000233551">
    <property type="component" value="Unassembled WGS sequence"/>
</dbReference>
<name>A0A2I0KD39_PUNGR</name>
<sequence>MSITAAAGQIDVPKNAVQDEAKSSSGKLSRGEYISLSYFRVKRVSSCTDPNVVLVGARMCSTEARGLGVPSRGCMTDTRKKESSLPVYDPKVESR</sequence>
<dbReference type="EMBL" id="PGOL01000675">
    <property type="protein sequence ID" value="PKI66437.1"/>
    <property type="molecule type" value="Genomic_DNA"/>
</dbReference>
<feature type="region of interest" description="Disordered" evidence="1">
    <location>
        <begin position="67"/>
        <end position="95"/>
    </location>
</feature>
<proteinExistence type="predicted"/>
<evidence type="ECO:0000256" key="1">
    <source>
        <dbReference type="SAM" id="MobiDB-lite"/>
    </source>
</evidence>
<organism evidence="2 3">
    <name type="scientific">Punica granatum</name>
    <name type="common">Pomegranate</name>
    <dbReference type="NCBI Taxonomy" id="22663"/>
    <lineage>
        <taxon>Eukaryota</taxon>
        <taxon>Viridiplantae</taxon>
        <taxon>Streptophyta</taxon>
        <taxon>Embryophyta</taxon>
        <taxon>Tracheophyta</taxon>
        <taxon>Spermatophyta</taxon>
        <taxon>Magnoliopsida</taxon>
        <taxon>eudicotyledons</taxon>
        <taxon>Gunneridae</taxon>
        <taxon>Pentapetalae</taxon>
        <taxon>rosids</taxon>
        <taxon>malvids</taxon>
        <taxon>Myrtales</taxon>
        <taxon>Lythraceae</taxon>
        <taxon>Punica</taxon>
    </lineage>
</organism>
<dbReference type="AlphaFoldDB" id="A0A2I0KD39"/>
<protein>
    <submittedName>
        <fullName evidence="2">Uncharacterized protein</fullName>
    </submittedName>
</protein>